<dbReference type="InterPro" id="IPR015422">
    <property type="entry name" value="PyrdxlP-dep_Trfase_small"/>
</dbReference>
<evidence type="ECO:0000256" key="5">
    <source>
        <dbReference type="ARBA" id="ARBA00023239"/>
    </source>
</evidence>
<dbReference type="GO" id="GO:0008483">
    <property type="term" value="F:transaminase activity"/>
    <property type="evidence" value="ECO:0007669"/>
    <property type="project" value="UniProtKB-KW"/>
</dbReference>
<dbReference type="PROSITE" id="PS00392">
    <property type="entry name" value="DDC_GAD_HDC_YDC"/>
    <property type="match status" value="1"/>
</dbReference>
<sequence length="493" mass="51789">MTGAGTGPRQWFLDGSAEAEKNLRHTVDAVLDAVLSNDPPSPFPALGPAELRSATEHVDPLPDIGCEPERVLSEIGRVVLRHGVRVTDPYCAAHLHSPTLITAAVTELAIGLTNQSMDSFDQAPVATYVEDLLVRTLAAVLGLPGTASGVLTSGGTSSNLLGLLLARERAGTGTTVSGLPGESRRWRVLTSAAAHISVRQAASVLGLGRDAVVPVGTDHAGRMRVDDLDRVLAGLDDAGLSPIALVGTAGTTDSGAIDPLDALADRAAARGAWFHIDAAVGSALALSERLRPMLAGLERADSITADLHKLWWQPIGASALLVRNAGTLHGFREPADYLNRRDGTAELDLVDRSLDTSRRFDALKILVSLRITGRLRLAGFVEHLVDLTAEAGRLVDAHPQLELIAPPQTVTVLFRCRAPEGSPVDGQDALNTRVQRDLLASGRAVVGRTRWKGRTVLKLTLVNPLATAGDIAGLLDLIAGAAGPGIQEGMPYP</sequence>
<keyword evidence="3" id="KW-0210">Decarboxylase</keyword>
<dbReference type="Gene3D" id="3.90.1150.10">
    <property type="entry name" value="Aspartate Aminotransferase, domain 1"/>
    <property type="match status" value="1"/>
</dbReference>
<dbReference type="EMBL" id="JAAGOB010000003">
    <property type="protein sequence ID" value="NED94877.1"/>
    <property type="molecule type" value="Genomic_DNA"/>
</dbReference>
<evidence type="ECO:0000256" key="6">
    <source>
        <dbReference type="PIRSR" id="PIRSR602129-50"/>
    </source>
</evidence>
<dbReference type="InterPro" id="IPR002129">
    <property type="entry name" value="PyrdxlP-dep_de-COase"/>
</dbReference>
<dbReference type="InterPro" id="IPR015421">
    <property type="entry name" value="PyrdxlP-dep_Trfase_major"/>
</dbReference>
<evidence type="ECO:0000313" key="8">
    <source>
        <dbReference type="EMBL" id="NED94877.1"/>
    </source>
</evidence>
<keyword evidence="8" id="KW-0808">Transferase</keyword>
<gene>
    <name evidence="8" type="ORF">G1H11_06080</name>
</gene>
<dbReference type="AlphaFoldDB" id="A0A6N9YIU8"/>
<dbReference type="GO" id="GO:0030170">
    <property type="term" value="F:pyridoxal phosphate binding"/>
    <property type="evidence" value="ECO:0007669"/>
    <property type="project" value="InterPro"/>
</dbReference>
<evidence type="ECO:0000256" key="2">
    <source>
        <dbReference type="ARBA" id="ARBA00009533"/>
    </source>
</evidence>
<dbReference type="GO" id="GO:0004058">
    <property type="term" value="F:aromatic-L-amino-acid decarboxylase activity"/>
    <property type="evidence" value="ECO:0007669"/>
    <property type="project" value="UniProtKB-ARBA"/>
</dbReference>
<feature type="modified residue" description="N6-(pyridoxal phosphate)lysine" evidence="6">
    <location>
        <position position="309"/>
    </location>
</feature>
<evidence type="ECO:0000256" key="1">
    <source>
        <dbReference type="ARBA" id="ARBA00001933"/>
    </source>
</evidence>
<organism evidence="8 9">
    <name type="scientific">Phytoactinopolyspora alkaliphila</name>
    <dbReference type="NCBI Taxonomy" id="1783498"/>
    <lineage>
        <taxon>Bacteria</taxon>
        <taxon>Bacillati</taxon>
        <taxon>Actinomycetota</taxon>
        <taxon>Actinomycetes</taxon>
        <taxon>Jiangellales</taxon>
        <taxon>Jiangellaceae</taxon>
        <taxon>Phytoactinopolyspora</taxon>
    </lineage>
</organism>
<keyword evidence="9" id="KW-1185">Reference proteome</keyword>
<reference evidence="8 9" key="1">
    <citation type="submission" date="2020-02" db="EMBL/GenBank/DDBJ databases">
        <authorList>
            <person name="Li X.-J."/>
            <person name="Feng X.-M."/>
        </authorList>
    </citation>
    <scope>NUCLEOTIDE SEQUENCE [LARGE SCALE GENOMIC DNA]</scope>
    <source>
        <strain evidence="8 9">CGMCC 4.7225</strain>
    </source>
</reference>
<name>A0A6N9YIU8_9ACTN</name>
<evidence type="ECO:0000256" key="4">
    <source>
        <dbReference type="ARBA" id="ARBA00022898"/>
    </source>
</evidence>
<keyword evidence="8" id="KW-0032">Aminotransferase</keyword>
<dbReference type="PANTHER" id="PTHR45677">
    <property type="entry name" value="GLUTAMATE DECARBOXYLASE-RELATED"/>
    <property type="match status" value="1"/>
</dbReference>
<keyword evidence="5 7" id="KW-0456">Lyase</keyword>
<comment type="caution">
    <text evidence="8">The sequence shown here is derived from an EMBL/GenBank/DDBJ whole genome shotgun (WGS) entry which is preliminary data.</text>
</comment>
<comment type="similarity">
    <text evidence="2 7">Belongs to the group II decarboxylase family.</text>
</comment>
<comment type="cofactor">
    <cofactor evidence="1 6 7">
        <name>pyridoxal 5'-phosphate</name>
        <dbReference type="ChEBI" id="CHEBI:597326"/>
    </cofactor>
</comment>
<dbReference type="GO" id="GO:0005737">
    <property type="term" value="C:cytoplasm"/>
    <property type="evidence" value="ECO:0007669"/>
    <property type="project" value="TreeGrafter"/>
</dbReference>
<evidence type="ECO:0000256" key="7">
    <source>
        <dbReference type="RuleBase" id="RU000382"/>
    </source>
</evidence>
<accession>A0A6N9YIU8</accession>
<protein>
    <submittedName>
        <fullName evidence="8">Aspartate aminotransferase family protein</fullName>
    </submittedName>
</protein>
<dbReference type="Gene3D" id="3.40.640.10">
    <property type="entry name" value="Type I PLP-dependent aspartate aminotransferase-like (Major domain)"/>
    <property type="match status" value="1"/>
</dbReference>
<dbReference type="GO" id="GO:0019752">
    <property type="term" value="P:carboxylic acid metabolic process"/>
    <property type="evidence" value="ECO:0007669"/>
    <property type="project" value="InterPro"/>
</dbReference>
<dbReference type="Pfam" id="PF00282">
    <property type="entry name" value="Pyridoxal_deC"/>
    <property type="match status" value="1"/>
</dbReference>
<dbReference type="SUPFAM" id="SSF53383">
    <property type="entry name" value="PLP-dependent transferases"/>
    <property type="match status" value="1"/>
</dbReference>
<evidence type="ECO:0000313" key="9">
    <source>
        <dbReference type="Proteomes" id="UP000469185"/>
    </source>
</evidence>
<keyword evidence="4 6" id="KW-0663">Pyridoxal phosphate</keyword>
<proteinExistence type="inferred from homology"/>
<dbReference type="Proteomes" id="UP000469185">
    <property type="component" value="Unassembled WGS sequence"/>
</dbReference>
<dbReference type="InterPro" id="IPR021115">
    <property type="entry name" value="Pyridoxal-P_BS"/>
</dbReference>
<dbReference type="InterPro" id="IPR015424">
    <property type="entry name" value="PyrdxlP-dep_Trfase"/>
</dbReference>
<evidence type="ECO:0000256" key="3">
    <source>
        <dbReference type="ARBA" id="ARBA00022793"/>
    </source>
</evidence>
<dbReference type="PANTHER" id="PTHR45677:SF8">
    <property type="entry name" value="CYSTEINE SULFINIC ACID DECARBOXYLASE"/>
    <property type="match status" value="1"/>
</dbReference>
<dbReference type="RefSeq" id="WP_163817153.1">
    <property type="nucleotide sequence ID" value="NZ_JAAGOB010000003.1"/>
</dbReference>